<name>A0ABX9DYP5_9PSEU</name>
<gene>
    <name evidence="2" type="ORF">C8D87_114166</name>
</gene>
<protein>
    <recommendedName>
        <fullName evidence="4">TrbC/VIRB2 family protein</fullName>
    </recommendedName>
</protein>
<sequence>MIEHVDTVMVLAQQLPNPNPAPPPGSDKIIEVVSNVKWGAWVALLIGFFGGLIVWAGGRIVDHHRAGRIGVVMMLCAIGGGLLYGIGYQVISSFAGIK</sequence>
<evidence type="ECO:0000313" key="3">
    <source>
        <dbReference type="Proteomes" id="UP000248714"/>
    </source>
</evidence>
<evidence type="ECO:0000313" key="2">
    <source>
        <dbReference type="EMBL" id="RAS59554.1"/>
    </source>
</evidence>
<reference evidence="2 3" key="1">
    <citation type="submission" date="2018-06" db="EMBL/GenBank/DDBJ databases">
        <title>Genomic Encyclopedia of Type Strains, Phase IV (KMG-IV): sequencing the most valuable type-strain genomes for metagenomic binning, comparative biology and taxonomic classification.</title>
        <authorList>
            <person name="Goeker M."/>
        </authorList>
    </citation>
    <scope>NUCLEOTIDE SEQUENCE [LARGE SCALE GENOMIC DNA]</scope>
    <source>
        <strain evidence="2 3">DSM 45479</strain>
    </source>
</reference>
<dbReference type="RefSeq" id="WP_112232041.1">
    <property type="nucleotide sequence ID" value="NZ_QLTT01000014.1"/>
</dbReference>
<dbReference type="Proteomes" id="UP000248714">
    <property type="component" value="Unassembled WGS sequence"/>
</dbReference>
<evidence type="ECO:0008006" key="4">
    <source>
        <dbReference type="Google" id="ProtNLM"/>
    </source>
</evidence>
<keyword evidence="1" id="KW-0472">Membrane</keyword>
<feature type="transmembrane region" description="Helical" evidence="1">
    <location>
        <begin position="38"/>
        <end position="57"/>
    </location>
</feature>
<dbReference type="EMBL" id="QLTT01000014">
    <property type="protein sequence ID" value="RAS59554.1"/>
    <property type="molecule type" value="Genomic_DNA"/>
</dbReference>
<accession>A0ABX9DYP5</accession>
<comment type="caution">
    <text evidence="2">The sequence shown here is derived from an EMBL/GenBank/DDBJ whole genome shotgun (WGS) entry which is preliminary data.</text>
</comment>
<organism evidence="2 3">
    <name type="scientific">Lentzea atacamensis</name>
    <dbReference type="NCBI Taxonomy" id="531938"/>
    <lineage>
        <taxon>Bacteria</taxon>
        <taxon>Bacillati</taxon>
        <taxon>Actinomycetota</taxon>
        <taxon>Actinomycetes</taxon>
        <taxon>Pseudonocardiales</taxon>
        <taxon>Pseudonocardiaceae</taxon>
        <taxon>Lentzea</taxon>
    </lineage>
</organism>
<evidence type="ECO:0000256" key="1">
    <source>
        <dbReference type="SAM" id="Phobius"/>
    </source>
</evidence>
<proteinExistence type="predicted"/>
<keyword evidence="1" id="KW-0812">Transmembrane</keyword>
<keyword evidence="1" id="KW-1133">Transmembrane helix</keyword>
<keyword evidence="3" id="KW-1185">Reference proteome</keyword>
<feature type="transmembrane region" description="Helical" evidence="1">
    <location>
        <begin position="69"/>
        <end position="91"/>
    </location>
</feature>